<feature type="binding site" evidence="19">
    <location>
        <begin position="157"/>
        <end position="158"/>
    </location>
    <ligand>
        <name>NAD(+)</name>
        <dbReference type="ChEBI" id="CHEBI:57540"/>
    </ligand>
</feature>
<evidence type="ECO:0000256" key="11">
    <source>
        <dbReference type="ARBA" id="ARBA00022605"/>
    </source>
</evidence>
<dbReference type="UniPathway" id="UPA00053">
    <property type="reaction ID" value="UER00085"/>
</dbReference>
<evidence type="ECO:0000256" key="16">
    <source>
        <dbReference type="ARBA" id="ARBA00023141"/>
    </source>
</evidence>
<evidence type="ECO:0000256" key="19">
    <source>
        <dbReference type="HAMAP-Rule" id="MF_00110"/>
    </source>
</evidence>
<dbReference type="Pfam" id="PF01761">
    <property type="entry name" value="DHQ_synthase"/>
    <property type="match status" value="1"/>
</dbReference>
<dbReference type="SUPFAM" id="SSF56796">
    <property type="entry name" value="Dehydroquinate synthase-like"/>
    <property type="match status" value="1"/>
</dbReference>
<comment type="pathway">
    <text evidence="6 19">Metabolic intermediate biosynthesis; chorismate biosynthesis; chorismate from D-erythrose 4-phosphate and phosphoenolpyruvate: step 2/7.</text>
</comment>
<dbReference type="NCBIfam" id="TIGR01357">
    <property type="entry name" value="aroB"/>
    <property type="match status" value="1"/>
</dbReference>
<dbReference type="EMBL" id="SJPN01000019">
    <property type="protein sequence ID" value="TWT91162.1"/>
    <property type="molecule type" value="Genomic_DNA"/>
</dbReference>
<dbReference type="InterPro" id="IPR030963">
    <property type="entry name" value="DHQ_synth_fam"/>
</dbReference>
<dbReference type="PANTHER" id="PTHR43622:SF7">
    <property type="entry name" value="3-DEHYDROQUINATE SYNTHASE, CHLOROPLASTIC"/>
    <property type="match status" value="1"/>
</dbReference>
<dbReference type="GO" id="GO:0046872">
    <property type="term" value="F:metal ion binding"/>
    <property type="evidence" value="ECO:0007669"/>
    <property type="project" value="UniProtKB-KW"/>
</dbReference>
<feature type="domain" description="3-dehydroquinate synthase C-terminal" evidence="22">
    <location>
        <begin position="209"/>
        <end position="353"/>
    </location>
</feature>
<keyword evidence="24" id="KW-1185">Reference proteome</keyword>
<evidence type="ECO:0000256" key="14">
    <source>
        <dbReference type="ARBA" id="ARBA00022833"/>
    </source>
</evidence>
<evidence type="ECO:0000256" key="17">
    <source>
        <dbReference type="ARBA" id="ARBA00023239"/>
    </source>
</evidence>
<keyword evidence="16 19" id="KW-0057">Aromatic amino acid biosynthesis</keyword>
<feature type="compositionally biased region" description="Polar residues" evidence="20">
    <location>
        <begin position="1"/>
        <end position="16"/>
    </location>
</feature>
<dbReference type="Pfam" id="PF24621">
    <property type="entry name" value="DHQS_C"/>
    <property type="match status" value="1"/>
</dbReference>
<dbReference type="RefSeq" id="WP_146523595.1">
    <property type="nucleotide sequence ID" value="NZ_CP151726.1"/>
</dbReference>
<evidence type="ECO:0000259" key="21">
    <source>
        <dbReference type="Pfam" id="PF01761"/>
    </source>
</evidence>
<evidence type="ECO:0000256" key="2">
    <source>
        <dbReference type="ARBA" id="ARBA00001911"/>
    </source>
</evidence>
<feature type="binding site" evidence="19">
    <location>
        <position position="212"/>
    </location>
    <ligand>
        <name>Zn(2+)</name>
        <dbReference type="ChEBI" id="CHEBI:29105"/>
    </ligand>
</feature>
<dbReference type="GO" id="GO:0009423">
    <property type="term" value="P:chorismate biosynthetic process"/>
    <property type="evidence" value="ECO:0007669"/>
    <property type="project" value="UniProtKB-UniRule"/>
</dbReference>
<comment type="function">
    <text evidence="4 19">Catalyzes the conversion of 3-deoxy-D-arabino-heptulosonate 7-phosphate (DAHP) to dehydroquinate (DHQ).</text>
</comment>
<comment type="cofactor">
    <cofactor evidence="2 19">
        <name>NAD(+)</name>
        <dbReference type="ChEBI" id="CHEBI:57540"/>
    </cofactor>
</comment>
<feature type="region of interest" description="Disordered" evidence="20">
    <location>
        <begin position="1"/>
        <end position="21"/>
    </location>
</feature>
<dbReference type="Gene3D" id="1.20.1090.10">
    <property type="entry name" value="Dehydroquinate synthase-like - alpha domain"/>
    <property type="match status" value="1"/>
</dbReference>
<feature type="binding site" evidence="19">
    <location>
        <position position="179"/>
    </location>
    <ligand>
        <name>NAD(+)</name>
        <dbReference type="ChEBI" id="CHEBI:57540"/>
    </ligand>
</feature>
<feature type="binding site" evidence="19">
    <location>
        <position position="170"/>
    </location>
    <ligand>
        <name>NAD(+)</name>
        <dbReference type="ChEBI" id="CHEBI:57540"/>
    </ligand>
</feature>
<feature type="domain" description="3-dehydroquinate synthase N-terminal" evidence="21">
    <location>
        <begin position="96"/>
        <end position="206"/>
    </location>
</feature>
<comment type="catalytic activity">
    <reaction evidence="1 19">
        <text>7-phospho-2-dehydro-3-deoxy-D-arabino-heptonate = 3-dehydroquinate + phosphate</text>
        <dbReference type="Rhea" id="RHEA:21968"/>
        <dbReference type="ChEBI" id="CHEBI:32364"/>
        <dbReference type="ChEBI" id="CHEBI:43474"/>
        <dbReference type="ChEBI" id="CHEBI:58394"/>
        <dbReference type="EC" id="4.2.3.4"/>
    </reaction>
</comment>
<keyword evidence="11 19" id="KW-0028">Amino-acid biosynthesis</keyword>
<dbReference type="Gene3D" id="3.40.50.1970">
    <property type="match status" value="1"/>
</dbReference>
<dbReference type="AlphaFoldDB" id="A0A5C5ZUE7"/>
<evidence type="ECO:0000256" key="9">
    <source>
        <dbReference type="ARBA" id="ARBA00017684"/>
    </source>
</evidence>
<evidence type="ECO:0000256" key="7">
    <source>
        <dbReference type="ARBA" id="ARBA00005412"/>
    </source>
</evidence>
<dbReference type="GO" id="GO:0003856">
    <property type="term" value="F:3-dehydroquinate synthase activity"/>
    <property type="evidence" value="ECO:0007669"/>
    <property type="project" value="UniProtKB-UniRule"/>
</dbReference>
<evidence type="ECO:0000256" key="8">
    <source>
        <dbReference type="ARBA" id="ARBA00013031"/>
    </source>
</evidence>
<comment type="similarity">
    <text evidence="7 19">Belongs to the sugar phosphate cyclases superfamily. Dehydroquinate synthase family.</text>
</comment>
<dbReference type="EC" id="4.2.3.4" evidence="8 19"/>
<evidence type="ECO:0000256" key="15">
    <source>
        <dbReference type="ARBA" id="ARBA00023027"/>
    </source>
</evidence>
<dbReference type="InterPro" id="IPR056179">
    <property type="entry name" value="DHQS_C"/>
</dbReference>
<gene>
    <name evidence="23" type="primary">aroB_2</name>
    <name evidence="19" type="synonym">aroB</name>
    <name evidence="23" type="ORF">Pla52n_67040</name>
</gene>
<feature type="binding site" evidence="19">
    <location>
        <begin position="99"/>
        <end position="104"/>
    </location>
    <ligand>
        <name>NAD(+)</name>
        <dbReference type="ChEBI" id="CHEBI:57540"/>
    </ligand>
</feature>
<feature type="binding site" evidence="19">
    <location>
        <begin position="197"/>
        <end position="200"/>
    </location>
    <ligand>
        <name>NAD(+)</name>
        <dbReference type="ChEBI" id="CHEBI:57540"/>
    </ligand>
</feature>
<dbReference type="FunFam" id="3.40.50.1970:FF:000007">
    <property type="entry name" value="Pentafunctional AROM polypeptide"/>
    <property type="match status" value="1"/>
</dbReference>
<comment type="subcellular location">
    <subcellularLocation>
        <location evidence="5 19">Cytoplasm</location>
    </subcellularLocation>
</comment>
<dbReference type="InterPro" id="IPR050071">
    <property type="entry name" value="Dehydroquinate_synthase"/>
</dbReference>
<evidence type="ECO:0000256" key="20">
    <source>
        <dbReference type="SAM" id="MobiDB-lite"/>
    </source>
</evidence>
<evidence type="ECO:0000313" key="24">
    <source>
        <dbReference type="Proteomes" id="UP000320176"/>
    </source>
</evidence>
<keyword evidence="13 19" id="KW-0547">Nucleotide-binding</keyword>
<dbReference type="InterPro" id="IPR016037">
    <property type="entry name" value="DHQ_synth_AroB"/>
</dbReference>
<evidence type="ECO:0000256" key="18">
    <source>
        <dbReference type="ARBA" id="ARBA00023285"/>
    </source>
</evidence>
<keyword evidence="18 19" id="KW-0170">Cobalt</keyword>
<dbReference type="InterPro" id="IPR030960">
    <property type="entry name" value="DHQS/DOIS_N"/>
</dbReference>
<name>A0A5C5ZUE7_9BACT</name>
<evidence type="ECO:0000256" key="12">
    <source>
        <dbReference type="ARBA" id="ARBA00022723"/>
    </source>
</evidence>
<comment type="cofactor">
    <cofactor evidence="3">
        <name>Zn(2+)</name>
        <dbReference type="ChEBI" id="CHEBI:29105"/>
    </cofactor>
</comment>
<feature type="binding site" evidence="19">
    <location>
        <begin position="133"/>
        <end position="137"/>
    </location>
    <ligand>
        <name>NAD(+)</name>
        <dbReference type="ChEBI" id="CHEBI:57540"/>
    </ligand>
</feature>
<dbReference type="GO" id="GO:0000166">
    <property type="term" value="F:nucleotide binding"/>
    <property type="evidence" value="ECO:0007669"/>
    <property type="project" value="UniProtKB-KW"/>
</dbReference>
<reference evidence="23 24" key="1">
    <citation type="submission" date="2019-02" db="EMBL/GenBank/DDBJ databases">
        <title>Deep-cultivation of Planctomycetes and their phenomic and genomic characterization uncovers novel biology.</title>
        <authorList>
            <person name="Wiegand S."/>
            <person name="Jogler M."/>
            <person name="Boedeker C."/>
            <person name="Pinto D."/>
            <person name="Vollmers J."/>
            <person name="Rivas-Marin E."/>
            <person name="Kohn T."/>
            <person name="Peeters S.H."/>
            <person name="Heuer A."/>
            <person name="Rast P."/>
            <person name="Oberbeckmann S."/>
            <person name="Bunk B."/>
            <person name="Jeske O."/>
            <person name="Meyerdierks A."/>
            <person name="Storesund J.E."/>
            <person name="Kallscheuer N."/>
            <person name="Luecker S."/>
            <person name="Lage O.M."/>
            <person name="Pohl T."/>
            <person name="Merkel B.J."/>
            <person name="Hornburger P."/>
            <person name="Mueller R.-W."/>
            <person name="Bruemmer F."/>
            <person name="Labrenz M."/>
            <person name="Spormann A.M."/>
            <person name="Op Den Camp H."/>
            <person name="Overmann J."/>
            <person name="Amann R."/>
            <person name="Jetten M.S.M."/>
            <person name="Mascher T."/>
            <person name="Medema M.H."/>
            <person name="Devos D.P."/>
            <person name="Kaster A.-K."/>
            <person name="Ovreas L."/>
            <person name="Rohde M."/>
            <person name="Galperin M.Y."/>
            <person name="Jogler C."/>
        </authorList>
    </citation>
    <scope>NUCLEOTIDE SEQUENCE [LARGE SCALE GENOMIC DNA]</scope>
    <source>
        <strain evidence="23 24">Pla52n</strain>
    </source>
</reference>
<keyword evidence="14 19" id="KW-0862">Zinc</keyword>
<evidence type="ECO:0000256" key="5">
    <source>
        <dbReference type="ARBA" id="ARBA00004496"/>
    </source>
</evidence>
<keyword evidence="10 19" id="KW-0963">Cytoplasm</keyword>
<evidence type="ECO:0000313" key="23">
    <source>
        <dbReference type="EMBL" id="TWT91162.1"/>
    </source>
</evidence>
<dbReference type="GO" id="GO:0005737">
    <property type="term" value="C:cytoplasm"/>
    <property type="evidence" value="ECO:0007669"/>
    <property type="project" value="UniProtKB-SubCell"/>
</dbReference>
<evidence type="ECO:0000259" key="22">
    <source>
        <dbReference type="Pfam" id="PF24621"/>
    </source>
</evidence>
<feature type="binding site" evidence="19">
    <location>
        <position position="293"/>
    </location>
    <ligand>
        <name>Zn(2+)</name>
        <dbReference type="ChEBI" id="CHEBI:29105"/>
    </ligand>
</feature>
<accession>A0A5C5ZUE7</accession>
<evidence type="ECO:0000256" key="6">
    <source>
        <dbReference type="ARBA" id="ARBA00004661"/>
    </source>
</evidence>
<dbReference type="OrthoDB" id="9806583at2"/>
<dbReference type="GO" id="GO:0009073">
    <property type="term" value="P:aromatic amino acid family biosynthetic process"/>
    <property type="evidence" value="ECO:0007669"/>
    <property type="project" value="UniProtKB-KW"/>
</dbReference>
<evidence type="ECO:0000256" key="13">
    <source>
        <dbReference type="ARBA" id="ARBA00022741"/>
    </source>
</evidence>
<evidence type="ECO:0000256" key="3">
    <source>
        <dbReference type="ARBA" id="ARBA00001947"/>
    </source>
</evidence>
<organism evidence="23 24">
    <name type="scientific">Stieleria varia</name>
    <dbReference type="NCBI Taxonomy" id="2528005"/>
    <lineage>
        <taxon>Bacteria</taxon>
        <taxon>Pseudomonadati</taxon>
        <taxon>Planctomycetota</taxon>
        <taxon>Planctomycetia</taxon>
        <taxon>Pirellulales</taxon>
        <taxon>Pirellulaceae</taxon>
        <taxon>Stieleria</taxon>
    </lineage>
</organism>
<dbReference type="PIRSF" id="PIRSF001455">
    <property type="entry name" value="DHQ_synth"/>
    <property type="match status" value="1"/>
</dbReference>
<comment type="caution">
    <text evidence="23">The sequence shown here is derived from an EMBL/GenBank/DDBJ whole genome shotgun (WGS) entry which is preliminary data.</text>
</comment>
<dbReference type="Proteomes" id="UP000320176">
    <property type="component" value="Unassembled WGS sequence"/>
</dbReference>
<dbReference type="PANTHER" id="PTHR43622">
    <property type="entry name" value="3-DEHYDROQUINATE SYNTHASE"/>
    <property type="match status" value="1"/>
</dbReference>
<keyword evidence="12 19" id="KW-0479">Metal-binding</keyword>
<comment type="cofactor">
    <cofactor evidence="19">
        <name>Co(2+)</name>
        <dbReference type="ChEBI" id="CHEBI:48828"/>
    </cofactor>
    <cofactor evidence="19">
        <name>Zn(2+)</name>
        <dbReference type="ChEBI" id="CHEBI:29105"/>
    </cofactor>
    <text evidence="19">Binds 1 divalent metal cation per subunit. Can use either Co(2+) or Zn(2+).</text>
</comment>
<dbReference type="CDD" id="cd08195">
    <property type="entry name" value="DHQS"/>
    <property type="match status" value="1"/>
</dbReference>
<evidence type="ECO:0000256" key="4">
    <source>
        <dbReference type="ARBA" id="ARBA00003485"/>
    </source>
</evidence>
<evidence type="ECO:0000256" key="10">
    <source>
        <dbReference type="ARBA" id="ARBA00022490"/>
    </source>
</evidence>
<keyword evidence="17 19" id="KW-0456">Lyase</keyword>
<feature type="binding site" evidence="19">
    <location>
        <position position="276"/>
    </location>
    <ligand>
        <name>Zn(2+)</name>
        <dbReference type="ChEBI" id="CHEBI:29105"/>
    </ligand>
</feature>
<sequence length="388" mass="41572">MAPESSANTPSTTENRGNIAAASGRRASITVELAERSYPIEIGTGITGELADVLRQEVGDLSHALVIADESIQTHWADPIIECLSSIDNVRVNNTNVPSGETTKSVEHLSRLWDWLLSSGADRRSVLFAIGGGVVGDLAGFAAASFTRGIRFVQIPTTLLAMVDSSVGGKTGINLSGGKNMVGAFWQPELVWIDTACLQTMGERDYLSGLAEVVKYGVIEDAEFFDWLCKNAASLLARDHAALQHAVTRSCQSKARVVRDDERETSGRRAILNYGHTFAHAIEATAGYGAILHGEAVSIGMQMAASLAIDMGLCDESLLTRQTELLTACGLPVQFADADADKMLPVMMRDKKVAHGKLRFILPTDIGNVQLVGDVDPAQVRSAIQAHR</sequence>
<keyword evidence="15 19" id="KW-0520">NAD</keyword>
<dbReference type="HAMAP" id="MF_00110">
    <property type="entry name" value="DHQ_synthase"/>
    <property type="match status" value="1"/>
</dbReference>
<evidence type="ECO:0000256" key="1">
    <source>
        <dbReference type="ARBA" id="ARBA00001393"/>
    </source>
</evidence>
<protein>
    <recommendedName>
        <fullName evidence="9 19">3-dehydroquinate synthase</fullName>
        <shortName evidence="19">DHQS</shortName>
        <ecNumber evidence="8 19">4.2.3.4</ecNumber>
    </recommendedName>
</protein>
<proteinExistence type="inferred from homology"/>
<dbReference type="GO" id="GO:0008652">
    <property type="term" value="P:amino acid biosynthetic process"/>
    <property type="evidence" value="ECO:0007669"/>
    <property type="project" value="UniProtKB-KW"/>
</dbReference>